<evidence type="ECO:0000256" key="4">
    <source>
        <dbReference type="SAM" id="MobiDB-lite"/>
    </source>
</evidence>
<feature type="region of interest" description="Disordered" evidence="4">
    <location>
        <begin position="1"/>
        <end position="163"/>
    </location>
</feature>
<dbReference type="GO" id="GO:0007017">
    <property type="term" value="P:microtubule-based process"/>
    <property type="evidence" value="ECO:0007669"/>
    <property type="project" value="InterPro"/>
</dbReference>
<keyword evidence="2" id="KW-0963">Cytoplasm</keyword>
<feature type="compositionally biased region" description="Polar residues" evidence="4">
    <location>
        <begin position="47"/>
        <end position="59"/>
    </location>
</feature>
<dbReference type="GO" id="GO:0005737">
    <property type="term" value="C:cytoplasm"/>
    <property type="evidence" value="ECO:0007669"/>
    <property type="project" value="UniProtKB-SubCell"/>
</dbReference>
<feature type="region of interest" description="Disordered" evidence="4">
    <location>
        <begin position="392"/>
        <end position="429"/>
    </location>
</feature>
<feature type="compositionally biased region" description="Basic residues" evidence="4">
    <location>
        <begin position="144"/>
        <end position="153"/>
    </location>
</feature>
<dbReference type="Proteomes" id="UP000246740">
    <property type="component" value="Unassembled WGS sequence"/>
</dbReference>
<feature type="compositionally biased region" description="Polar residues" evidence="4">
    <location>
        <begin position="103"/>
        <end position="118"/>
    </location>
</feature>
<keyword evidence="6" id="KW-1185">Reference proteome</keyword>
<name>A0A317XTF5_9BASI</name>
<dbReference type="EMBL" id="KZ819191">
    <property type="protein sequence ID" value="PWZ01198.1"/>
    <property type="molecule type" value="Genomic_DNA"/>
</dbReference>
<proteinExistence type="predicted"/>
<keyword evidence="3" id="KW-0175">Coiled coil</keyword>
<evidence type="ECO:0008006" key="7">
    <source>
        <dbReference type="Google" id="ProtNLM"/>
    </source>
</evidence>
<feature type="compositionally biased region" description="Low complexity" evidence="4">
    <location>
        <begin position="1"/>
        <end position="25"/>
    </location>
</feature>
<protein>
    <recommendedName>
        <fullName evidence="7">Dynamitin-domain-containing protein</fullName>
    </recommendedName>
</protein>
<sequence>MASHLAAPASQGLAPAASSSSSSQSTYAKYANLPDVDVSAPDVYESATAQSKTSRSSDPTKSKSRRDKHRSQNSLYDDDDDDDQDSDYSSDDSESTRKHRGSANASTANENIDSTSLRLTDAASKFGNATDIDTAKTDFSGRLKSQRRSKKIGGSRPKDAGFETDIYALDTAGRLMQSEASSSSSRESAIDRLRRLKFEASQLEEELANGTATGAGNNRSEPQSQDLLAQLKVLQSQLQTLEGSSASSADDAGASRTAGAVSERSFQSLLQQLSIVSSGATAATLTSTTATATDGAGSAVLPSAQTILAGTATSSKSNEAVLLDSRLTELETALGLKEAVLDEWKPVPRPILSTLSRLEYQLSLLSQPRHLDGISRRVKVLVSEMERVHDIRRKLTGSSSSGPASGGAATSADESGNASSSTSTPGKTSLTSADIAKLEQLYTVSTRVEPLLPLVPTILDRLQTLGDLHASAARFKDSLDDIEAGKDARTTQMEELETLLGKVETNLADNSAKVQANLDSLHQRIADVSGRLERLQ</sequence>
<feature type="compositionally biased region" description="Polar residues" evidence="4">
    <location>
        <begin position="413"/>
        <end position="429"/>
    </location>
</feature>
<dbReference type="Pfam" id="PF04912">
    <property type="entry name" value="Dynamitin"/>
    <property type="match status" value="1"/>
</dbReference>
<feature type="compositionally biased region" description="Basic residues" evidence="4">
    <location>
        <begin position="62"/>
        <end position="71"/>
    </location>
</feature>
<dbReference type="InterPro" id="IPR028133">
    <property type="entry name" value="Dynamitin"/>
</dbReference>
<evidence type="ECO:0000313" key="5">
    <source>
        <dbReference type="EMBL" id="PWZ01198.1"/>
    </source>
</evidence>
<evidence type="ECO:0000256" key="2">
    <source>
        <dbReference type="ARBA" id="ARBA00022490"/>
    </source>
</evidence>
<reference evidence="5 6" key="1">
    <citation type="journal article" date="2018" name="Mol. Biol. Evol.">
        <title>Broad Genomic Sampling Reveals a Smut Pathogenic Ancestry of the Fungal Clade Ustilaginomycotina.</title>
        <authorList>
            <person name="Kijpornyongpan T."/>
            <person name="Mondo S.J."/>
            <person name="Barry K."/>
            <person name="Sandor L."/>
            <person name="Lee J."/>
            <person name="Lipzen A."/>
            <person name="Pangilinan J."/>
            <person name="LaButti K."/>
            <person name="Hainaut M."/>
            <person name="Henrissat B."/>
            <person name="Grigoriev I.V."/>
            <person name="Spatafora J.W."/>
            <person name="Aime M.C."/>
        </authorList>
    </citation>
    <scope>NUCLEOTIDE SEQUENCE [LARGE SCALE GENOMIC DNA]</scope>
    <source>
        <strain evidence="5 6">MCA 3645</strain>
    </source>
</reference>
<feature type="coiled-coil region" evidence="3">
    <location>
        <begin position="186"/>
        <end position="244"/>
    </location>
</feature>
<dbReference type="STRING" id="1882483.A0A317XTF5"/>
<evidence type="ECO:0000256" key="1">
    <source>
        <dbReference type="ARBA" id="ARBA00004496"/>
    </source>
</evidence>
<organism evidence="5 6">
    <name type="scientific">Testicularia cyperi</name>
    <dbReference type="NCBI Taxonomy" id="1882483"/>
    <lineage>
        <taxon>Eukaryota</taxon>
        <taxon>Fungi</taxon>
        <taxon>Dikarya</taxon>
        <taxon>Basidiomycota</taxon>
        <taxon>Ustilaginomycotina</taxon>
        <taxon>Ustilaginomycetes</taxon>
        <taxon>Ustilaginales</taxon>
        <taxon>Anthracoideaceae</taxon>
        <taxon>Testicularia</taxon>
    </lineage>
</organism>
<accession>A0A317XTF5</accession>
<gene>
    <name evidence="5" type="ORF">BCV70DRAFT_199558</name>
</gene>
<feature type="compositionally biased region" description="Acidic residues" evidence="4">
    <location>
        <begin position="76"/>
        <end position="93"/>
    </location>
</feature>
<comment type="subcellular location">
    <subcellularLocation>
        <location evidence="1">Cytoplasm</location>
    </subcellularLocation>
</comment>
<evidence type="ECO:0000313" key="6">
    <source>
        <dbReference type="Proteomes" id="UP000246740"/>
    </source>
</evidence>
<dbReference type="GO" id="GO:0005869">
    <property type="term" value="C:dynactin complex"/>
    <property type="evidence" value="ECO:0007669"/>
    <property type="project" value="InterPro"/>
</dbReference>
<feature type="compositionally biased region" description="Low complexity" evidence="4">
    <location>
        <begin position="396"/>
        <end position="412"/>
    </location>
</feature>
<evidence type="ECO:0000256" key="3">
    <source>
        <dbReference type="SAM" id="Coils"/>
    </source>
</evidence>
<dbReference type="OrthoDB" id="4977at2759"/>
<dbReference type="InParanoid" id="A0A317XTF5"/>
<dbReference type="AlphaFoldDB" id="A0A317XTF5"/>
<dbReference type="PANTHER" id="PTHR15346">
    <property type="entry name" value="DYNACTIN SUBUNIT"/>
    <property type="match status" value="1"/>
</dbReference>